<dbReference type="OrthoDB" id="6605218at2759"/>
<evidence type="ECO:0000313" key="15">
    <source>
        <dbReference type="EMBL" id="EGS22404.1"/>
    </source>
</evidence>
<dbReference type="PANTHER" id="PTHR10309">
    <property type="entry name" value="MANNOSE-6-PHOSPHATE ISOMERASE"/>
    <property type="match status" value="1"/>
</dbReference>
<accession>G0S321</accession>
<evidence type="ECO:0000256" key="11">
    <source>
        <dbReference type="ARBA" id="ARBA00029741"/>
    </source>
</evidence>
<dbReference type="eggNOG" id="KOG2757">
    <property type="taxonomic scope" value="Eukaryota"/>
</dbReference>
<dbReference type="CDD" id="cd20071">
    <property type="entry name" value="SET_SMYD"/>
    <property type="match status" value="1"/>
</dbReference>
<dbReference type="Gene3D" id="1.25.40.10">
    <property type="entry name" value="Tetratricopeptide repeat domain"/>
    <property type="match status" value="1"/>
</dbReference>
<protein>
    <recommendedName>
        <fullName evidence="7">Mannose-6-phosphate isomerase</fullName>
        <ecNumber evidence="6">5.3.1.8</ecNumber>
    </recommendedName>
    <alternativeName>
        <fullName evidence="11">Phosphohexomutase</fullName>
    </alternativeName>
    <alternativeName>
        <fullName evidence="12">Phosphomannose isomerase</fullName>
    </alternativeName>
</protein>
<evidence type="ECO:0000256" key="8">
    <source>
        <dbReference type="ARBA" id="ARBA00022723"/>
    </source>
</evidence>
<evidence type="ECO:0000256" key="13">
    <source>
        <dbReference type="SAM" id="MobiDB-lite"/>
    </source>
</evidence>
<evidence type="ECO:0000313" key="16">
    <source>
        <dbReference type="Proteomes" id="UP000008066"/>
    </source>
</evidence>
<keyword evidence="16" id="KW-1185">Reference proteome</keyword>
<dbReference type="SUPFAM" id="SSF51182">
    <property type="entry name" value="RmlC-like cupins"/>
    <property type="match status" value="1"/>
</dbReference>
<dbReference type="PANTHER" id="PTHR10309:SF4">
    <property type="entry name" value="MANNOSE-6-PHOSPHATE ISOMERASE"/>
    <property type="match status" value="1"/>
</dbReference>
<evidence type="ECO:0000256" key="6">
    <source>
        <dbReference type="ARBA" id="ARBA00011956"/>
    </source>
</evidence>
<evidence type="ECO:0000256" key="4">
    <source>
        <dbReference type="ARBA" id="ARBA00004666"/>
    </source>
</evidence>
<dbReference type="GO" id="GO:0005829">
    <property type="term" value="C:cytosol"/>
    <property type="evidence" value="ECO:0007669"/>
    <property type="project" value="TreeGrafter"/>
</dbReference>
<evidence type="ECO:0000256" key="12">
    <source>
        <dbReference type="ARBA" id="ARBA00030762"/>
    </source>
</evidence>
<dbReference type="InterPro" id="IPR001214">
    <property type="entry name" value="SET_dom"/>
</dbReference>
<comment type="catalytic activity">
    <reaction evidence="1">
        <text>D-mannose 6-phosphate = D-fructose 6-phosphate</text>
        <dbReference type="Rhea" id="RHEA:12356"/>
        <dbReference type="ChEBI" id="CHEBI:58735"/>
        <dbReference type="ChEBI" id="CHEBI:61527"/>
        <dbReference type="EC" id="5.3.1.8"/>
    </reaction>
</comment>
<dbReference type="Gene3D" id="2.170.270.10">
    <property type="entry name" value="SET domain"/>
    <property type="match status" value="1"/>
</dbReference>
<dbReference type="Pfam" id="PF00856">
    <property type="entry name" value="SET"/>
    <property type="match status" value="1"/>
</dbReference>
<comment type="cofactor">
    <cofactor evidence="2">
        <name>Zn(2+)</name>
        <dbReference type="ChEBI" id="CHEBI:29105"/>
    </cofactor>
</comment>
<dbReference type="HOGENOM" id="CLU_332879_0_0_1"/>
<dbReference type="Gene3D" id="2.60.120.10">
    <property type="entry name" value="Jelly Rolls"/>
    <property type="match status" value="2"/>
</dbReference>
<comment type="similarity">
    <text evidence="5">Belongs to the mannose-6-phosphate isomerase type 1 family.</text>
</comment>
<keyword evidence="10 15" id="KW-0413">Isomerase</keyword>
<evidence type="ECO:0000256" key="7">
    <source>
        <dbReference type="ARBA" id="ARBA00018236"/>
    </source>
</evidence>
<evidence type="ECO:0000256" key="10">
    <source>
        <dbReference type="ARBA" id="ARBA00023235"/>
    </source>
</evidence>
<dbReference type="CDD" id="cd07011">
    <property type="entry name" value="cupin_PMI_type_I_N"/>
    <property type="match status" value="1"/>
</dbReference>
<evidence type="ECO:0000256" key="9">
    <source>
        <dbReference type="ARBA" id="ARBA00022833"/>
    </source>
</evidence>
<evidence type="ECO:0000259" key="14">
    <source>
        <dbReference type="PROSITE" id="PS50280"/>
    </source>
</evidence>
<feature type="domain" description="SET" evidence="14">
    <location>
        <begin position="520"/>
        <end position="665"/>
    </location>
</feature>
<dbReference type="InterPro" id="IPR014710">
    <property type="entry name" value="RmlC-like_jellyroll"/>
</dbReference>
<proteinExistence type="inferred from homology"/>
<dbReference type="RefSeq" id="XP_006692423.1">
    <property type="nucleotide sequence ID" value="XM_006692360.1"/>
</dbReference>
<dbReference type="Proteomes" id="UP000008066">
    <property type="component" value="Unassembled WGS sequence"/>
</dbReference>
<dbReference type="GO" id="GO:0005975">
    <property type="term" value="P:carbohydrate metabolic process"/>
    <property type="evidence" value="ECO:0007669"/>
    <property type="project" value="InterPro"/>
</dbReference>
<evidence type="ECO:0000256" key="2">
    <source>
        <dbReference type="ARBA" id="ARBA00001947"/>
    </source>
</evidence>
<dbReference type="OMA" id="FECHCEL"/>
<feature type="compositionally biased region" description="Basic and acidic residues" evidence="13">
    <location>
        <begin position="805"/>
        <end position="849"/>
    </location>
</feature>
<evidence type="ECO:0000256" key="3">
    <source>
        <dbReference type="ARBA" id="ARBA00002564"/>
    </source>
</evidence>
<feature type="region of interest" description="Disordered" evidence="13">
    <location>
        <begin position="805"/>
        <end position="859"/>
    </location>
</feature>
<sequence length="859" mass="95423">MTATPSNYVTCTMAARIFQLVGACNNYPWGKHGNESLAARLCSKTDRNFTISSDTPYSELWFGDYHTNPARVLTTGEPLNHVLSENKDTLLGRKVITQLGSQLPFLPKILSIAKALPLQLHPDKRISSLLHSKYPVHFQDPNHKPEIAIALSRFELFAGWKPLSHITELFSLPALRPFVPVTHDPGRPFTEGTLRSLTRNILTAPGEDLRFALSQLKHAPKSLLGESAYIRTLLPRLEEQYSPTDPGILVSLTCLNYFTLSPGEAVFIPANGIHAYLSGDVLECMARSDNVLNAGFCPEEERDDVDIFVNALLIEGQGPGDIKLKVKEKATEGEGARVVRYRPPGVEEFEVWRIELGENAEGEMEGGDGPGIMIVVRGAGKMEAEGKLVDVEEGAIWVQHILSALLFTPFTLSSSIQPSQCARGGAPPHLSFPTSHTVPAPNNPASWLPWTHPPRCIESSETPYCVYTAAHLPPYSRHGISVLTTPELASSSALNPFHSLHDLNDDPAHFFAPEKLEYPPPYEVREVPGKGLGLVATRKIPKGKAIMIDYASVLANVEYPADVMREDVQDLLELAVDQLPEPKSVRGLAIQGKEGVGFVEDVMLTNSFGVAVGGREVMALFTNLARINHNCRPNAFIHFSDTTLAMTLWSAREIQPGEEITITYSPAGRTSKERQRMLKSTWGFECHCELCTSPPEVVNASDANLLEIRRLQNEVLKLAQNGSFQEAVQGAEKMFDLIAVEQLTEHMADLYETAGRLYYHAGNLEKALEYSLKVKHEIVGWGVPGPFGRDKLKMMDNVIKRIERELGEQKKAEEEERKKKEKEVKGEKNEETKEEKLRGEEPKEEKEPQQKTQDNQEES</sequence>
<dbReference type="STRING" id="759272.G0S321"/>
<keyword evidence="8" id="KW-0479">Metal-binding</keyword>
<dbReference type="GO" id="GO:0004476">
    <property type="term" value="F:mannose-6-phosphate isomerase activity"/>
    <property type="evidence" value="ECO:0007669"/>
    <property type="project" value="UniProtKB-EC"/>
</dbReference>
<comment type="function">
    <text evidence="3">Involved in the synthesis of the GDP-mannose and dolichol-phosphate-mannose required for a number of critical mannosyl transfer reactions.</text>
</comment>
<dbReference type="EMBL" id="GL988040">
    <property type="protein sequence ID" value="EGS22404.1"/>
    <property type="molecule type" value="Genomic_DNA"/>
</dbReference>
<dbReference type="PRINTS" id="PR00714">
    <property type="entry name" value="MAN6PISMRASE"/>
</dbReference>
<dbReference type="Pfam" id="PF20511">
    <property type="entry name" value="PMI_typeI_cat"/>
    <property type="match status" value="1"/>
</dbReference>
<dbReference type="GO" id="GO:0008270">
    <property type="term" value="F:zinc ion binding"/>
    <property type="evidence" value="ECO:0007669"/>
    <property type="project" value="InterPro"/>
</dbReference>
<keyword evidence="9" id="KW-0862">Zinc</keyword>
<dbReference type="GO" id="GO:0009298">
    <property type="term" value="P:GDP-mannose biosynthetic process"/>
    <property type="evidence" value="ECO:0007669"/>
    <property type="project" value="UniProtKB-UniPathway"/>
</dbReference>
<organism evidence="16">
    <name type="scientific">Chaetomium thermophilum (strain DSM 1495 / CBS 144.50 / IMI 039719)</name>
    <name type="common">Thermochaetoides thermophila</name>
    <dbReference type="NCBI Taxonomy" id="759272"/>
    <lineage>
        <taxon>Eukaryota</taxon>
        <taxon>Fungi</taxon>
        <taxon>Dikarya</taxon>
        <taxon>Ascomycota</taxon>
        <taxon>Pezizomycotina</taxon>
        <taxon>Sordariomycetes</taxon>
        <taxon>Sordariomycetidae</taxon>
        <taxon>Sordariales</taxon>
        <taxon>Chaetomiaceae</taxon>
        <taxon>Thermochaetoides</taxon>
    </lineage>
</organism>
<gene>
    <name evidence="15" type="ORF">CTHT_0019350</name>
</gene>
<dbReference type="InterPro" id="IPR011051">
    <property type="entry name" value="RmlC_Cupin_sf"/>
</dbReference>
<dbReference type="InterPro" id="IPR046341">
    <property type="entry name" value="SET_dom_sf"/>
</dbReference>
<reference evidence="15 16" key="1">
    <citation type="journal article" date="2011" name="Cell">
        <title>Insight into structure and assembly of the nuclear pore complex by utilizing the genome of a eukaryotic thermophile.</title>
        <authorList>
            <person name="Amlacher S."/>
            <person name="Sarges P."/>
            <person name="Flemming D."/>
            <person name="van Noort V."/>
            <person name="Kunze R."/>
            <person name="Devos D.P."/>
            <person name="Arumugam M."/>
            <person name="Bork P."/>
            <person name="Hurt E."/>
        </authorList>
    </citation>
    <scope>NUCLEOTIDE SEQUENCE [LARGE SCALE GENOMIC DNA]</scope>
    <source>
        <strain evidence="16">DSM 1495 / CBS 144.50 / IMI 039719</strain>
    </source>
</reference>
<dbReference type="AlphaFoldDB" id="G0S321"/>
<dbReference type="InterPro" id="IPR001250">
    <property type="entry name" value="Man6P_Isoase-1"/>
</dbReference>
<dbReference type="NCBIfam" id="TIGR00218">
    <property type="entry name" value="manA"/>
    <property type="match status" value="1"/>
</dbReference>
<dbReference type="InterPro" id="IPR016305">
    <property type="entry name" value="Mannose-6-P_Isomerase"/>
</dbReference>
<dbReference type="eggNOG" id="KOG2084">
    <property type="taxonomic scope" value="Eukaryota"/>
</dbReference>
<dbReference type="PROSITE" id="PS50280">
    <property type="entry name" value="SET"/>
    <property type="match status" value="1"/>
</dbReference>
<dbReference type="InterPro" id="IPR046457">
    <property type="entry name" value="PMI_typeI_cat"/>
</dbReference>
<dbReference type="UniPathway" id="UPA00126">
    <property type="reaction ID" value="UER00423"/>
</dbReference>
<dbReference type="KEGG" id="cthr:CTHT_0019350"/>
<name>G0S321_CHATD</name>
<dbReference type="EC" id="5.3.1.8" evidence="6"/>
<dbReference type="InterPro" id="IPR011990">
    <property type="entry name" value="TPR-like_helical_dom_sf"/>
</dbReference>
<comment type="pathway">
    <text evidence="4">Nucleotide-sugar biosynthesis; GDP-alpha-D-mannose biosynthesis; alpha-D-mannose 1-phosphate from D-fructose 6-phosphate: step 1/2.</text>
</comment>
<dbReference type="Gene3D" id="1.10.441.10">
    <property type="entry name" value="Phosphomannose Isomerase, domain 2"/>
    <property type="match status" value="1"/>
</dbReference>
<dbReference type="SMART" id="SM00317">
    <property type="entry name" value="SET"/>
    <property type="match status" value="1"/>
</dbReference>
<dbReference type="SUPFAM" id="SSF82199">
    <property type="entry name" value="SET domain"/>
    <property type="match status" value="1"/>
</dbReference>
<evidence type="ECO:0000256" key="5">
    <source>
        <dbReference type="ARBA" id="ARBA00010772"/>
    </source>
</evidence>
<evidence type="ECO:0000256" key="1">
    <source>
        <dbReference type="ARBA" id="ARBA00000757"/>
    </source>
</evidence>
<dbReference type="GeneID" id="18255973"/>